<evidence type="ECO:0000256" key="7">
    <source>
        <dbReference type="SAM" id="MobiDB-lite"/>
    </source>
</evidence>
<dbReference type="Pfam" id="PF13613">
    <property type="entry name" value="HTH_Tnp_4"/>
    <property type="match status" value="1"/>
</dbReference>
<evidence type="ECO:0000256" key="2">
    <source>
        <dbReference type="ARBA" id="ARBA00022723"/>
    </source>
</evidence>
<keyword evidence="2" id="KW-0479">Metal-binding</keyword>
<evidence type="ECO:0000259" key="8">
    <source>
        <dbReference type="PROSITE" id="PS50950"/>
    </source>
</evidence>
<evidence type="ECO:0000256" key="6">
    <source>
        <dbReference type="PROSITE-ProRule" id="PRU00309"/>
    </source>
</evidence>
<dbReference type="InterPro" id="IPR027805">
    <property type="entry name" value="Transposase_HTH_dom"/>
</dbReference>
<dbReference type="PANTHER" id="PTHR23080:SF143">
    <property type="entry name" value="SI:DKEY-56D12.4"/>
    <property type="match status" value="1"/>
</dbReference>
<name>G3MGW4_AMBMU</name>
<reference evidence="9" key="1">
    <citation type="journal article" date="2011" name="PLoS ONE">
        <title>A deep insight into the sialotranscriptome of the gulf coast tick, Amblyomma maculatum.</title>
        <authorList>
            <person name="Karim S."/>
            <person name="Singh P."/>
            <person name="Ribeiro J.M."/>
        </authorList>
    </citation>
    <scope>NUCLEOTIDE SEQUENCE</scope>
    <source>
        <tissue evidence="9">Salivary gland</tissue>
    </source>
</reference>
<feature type="compositionally biased region" description="Polar residues" evidence="7">
    <location>
        <begin position="51"/>
        <end position="70"/>
    </location>
</feature>
<protein>
    <recommendedName>
        <fullName evidence="8">THAP-type domain-containing protein</fullName>
    </recommendedName>
</protein>
<feature type="non-terminal residue" evidence="9">
    <location>
        <position position="1"/>
    </location>
</feature>
<comment type="cofactor">
    <cofactor evidence="1">
        <name>a divalent metal cation</name>
        <dbReference type="ChEBI" id="CHEBI:60240"/>
    </cofactor>
</comment>
<organism evidence="9">
    <name type="scientific">Amblyomma maculatum</name>
    <name type="common">Gulf Coast tick</name>
    <dbReference type="NCBI Taxonomy" id="34609"/>
    <lineage>
        <taxon>Eukaryota</taxon>
        <taxon>Metazoa</taxon>
        <taxon>Ecdysozoa</taxon>
        <taxon>Arthropoda</taxon>
        <taxon>Chelicerata</taxon>
        <taxon>Arachnida</taxon>
        <taxon>Acari</taxon>
        <taxon>Parasitiformes</taxon>
        <taxon>Ixodida</taxon>
        <taxon>Ixodoidea</taxon>
        <taxon>Ixodidae</taxon>
        <taxon>Amblyomminae</taxon>
        <taxon>Amblyomma</taxon>
    </lineage>
</organism>
<evidence type="ECO:0000256" key="3">
    <source>
        <dbReference type="ARBA" id="ARBA00022771"/>
    </source>
</evidence>
<accession>G3MGW4</accession>
<feature type="domain" description="THAP-type" evidence="8">
    <location>
        <begin position="1"/>
        <end position="56"/>
    </location>
</feature>
<dbReference type="GO" id="GO:0003677">
    <property type="term" value="F:DNA binding"/>
    <property type="evidence" value="ECO:0007669"/>
    <property type="project" value="UniProtKB-UniRule"/>
</dbReference>
<keyword evidence="5 6" id="KW-0238">DNA-binding</keyword>
<dbReference type="EMBL" id="JO841115">
    <property type="protein sequence ID" value="AEO32732.1"/>
    <property type="molecule type" value="mRNA"/>
</dbReference>
<dbReference type="PROSITE" id="PS50950">
    <property type="entry name" value="ZF_THAP"/>
    <property type="match status" value="1"/>
</dbReference>
<dbReference type="InterPro" id="IPR027806">
    <property type="entry name" value="HARBI1_dom"/>
</dbReference>
<dbReference type="InterPro" id="IPR006612">
    <property type="entry name" value="THAP_Znf"/>
</dbReference>
<sequence length="500" mass="55766">PYDSERRNAWIRAVRKYRNEGSAWEPTKHSRICSHHFVGNRKSEDPREPNYNPTIFPQSQKKRPSTSQPKGSRRSKKSRTCAFQLHSTRESHSEDDSEPSSSLGCHAGQENQSKLNRVKTCEVGTMTSREVREVATMTPFDKVRSERRKVKMRQIGTLTLCNPGERLSRPCSFSSSTDGTTASTQTSSKYISEQSIQTDEAAVKCSTAAGPDHKLVLFAGAQSMQADNSAMQSLCAVTFAVFNLLMSITPDTRRIHELSKADRLTLFLMKLKTGLTYSALGALFGIHRTTVARCFHSVLNTLYVKTQDWIQWYQDGEVAATTPDYFKVHYSDCEVVVDCEEVRVERPAPVEIRHLYSNSKGTFSAKFLFGTAANGALMFLKAYDGEATAGCTQTSTRVASLLEAGYIVPDPGCHSAHTEFSQTGAILIRAPDSNEEIDDVPKIHSVASVRNHVERMILKLKFFNILNLQLSSDLQDHVNQILHVICILANLQSSISMKPD</sequence>
<keyword evidence="3 6" id="KW-0863">Zinc-finger</keyword>
<evidence type="ECO:0000313" key="9">
    <source>
        <dbReference type="EMBL" id="AEO32732.1"/>
    </source>
</evidence>
<evidence type="ECO:0000256" key="4">
    <source>
        <dbReference type="ARBA" id="ARBA00022833"/>
    </source>
</evidence>
<keyword evidence="4" id="KW-0862">Zinc</keyword>
<dbReference type="AlphaFoldDB" id="G3MGW4"/>
<dbReference type="GO" id="GO:0008270">
    <property type="term" value="F:zinc ion binding"/>
    <property type="evidence" value="ECO:0007669"/>
    <property type="project" value="UniProtKB-KW"/>
</dbReference>
<evidence type="ECO:0000256" key="5">
    <source>
        <dbReference type="ARBA" id="ARBA00023125"/>
    </source>
</evidence>
<evidence type="ECO:0000256" key="1">
    <source>
        <dbReference type="ARBA" id="ARBA00001968"/>
    </source>
</evidence>
<dbReference type="Pfam" id="PF05485">
    <property type="entry name" value="THAP"/>
    <property type="match status" value="1"/>
</dbReference>
<dbReference type="PANTHER" id="PTHR23080">
    <property type="entry name" value="THAP DOMAIN PROTEIN"/>
    <property type="match status" value="1"/>
</dbReference>
<dbReference type="Pfam" id="PF13359">
    <property type="entry name" value="DDE_Tnp_4"/>
    <property type="match status" value="1"/>
</dbReference>
<proteinExistence type="evidence at transcript level"/>
<feature type="region of interest" description="Disordered" evidence="7">
    <location>
        <begin position="18"/>
        <end position="111"/>
    </location>
</feature>
<dbReference type="SUPFAM" id="SSF57716">
    <property type="entry name" value="Glucocorticoid receptor-like (DNA-binding domain)"/>
    <property type="match status" value="1"/>
</dbReference>